<dbReference type="EMBL" id="CAADRP010001818">
    <property type="protein sequence ID" value="VFU53180.1"/>
    <property type="molecule type" value="Genomic_DNA"/>
</dbReference>
<name>A0A6N2MKX0_SALVM</name>
<organism evidence="1">
    <name type="scientific">Salix viminalis</name>
    <name type="common">Common osier</name>
    <name type="synonym">Basket willow</name>
    <dbReference type="NCBI Taxonomy" id="40686"/>
    <lineage>
        <taxon>Eukaryota</taxon>
        <taxon>Viridiplantae</taxon>
        <taxon>Streptophyta</taxon>
        <taxon>Embryophyta</taxon>
        <taxon>Tracheophyta</taxon>
        <taxon>Spermatophyta</taxon>
        <taxon>Magnoliopsida</taxon>
        <taxon>eudicotyledons</taxon>
        <taxon>Gunneridae</taxon>
        <taxon>Pentapetalae</taxon>
        <taxon>rosids</taxon>
        <taxon>fabids</taxon>
        <taxon>Malpighiales</taxon>
        <taxon>Salicaceae</taxon>
        <taxon>Saliceae</taxon>
        <taxon>Salix</taxon>
    </lineage>
</organism>
<protein>
    <submittedName>
        <fullName evidence="1">Uncharacterized protein</fullName>
    </submittedName>
</protein>
<accession>A0A6N2MKX0</accession>
<gene>
    <name evidence="1" type="ORF">SVIM_LOCUS368748</name>
</gene>
<dbReference type="AlphaFoldDB" id="A0A6N2MKX0"/>
<reference evidence="1" key="1">
    <citation type="submission" date="2019-03" db="EMBL/GenBank/DDBJ databases">
        <authorList>
            <person name="Mank J."/>
            <person name="Almeida P."/>
        </authorList>
    </citation>
    <scope>NUCLEOTIDE SEQUENCE</scope>
    <source>
        <strain evidence="1">78183</strain>
    </source>
</reference>
<sequence>MKKAFLELTLNIISMRMLAGKRYILWRQCFLCGRSTRVLLSLKKTEPEYYTDDIIKGASAGEIWAPYSILGIITRCKNTTIFMDHQKIAWLEGSASHVALCYL</sequence>
<evidence type="ECO:0000313" key="1">
    <source>
        <dbReference type="EMBL" id="VFU53180.1"/>
    </source>
</evidence>
<proteinExistence type="predicted"/>